<evidence type="ECO:0000313" key="1">
    <source>
        <dbReference type="EMBL" id="TFK95153.1"/>
    </source>
</evidence>
<name>A0A5C3Q9M2_9AGAR</name>
<gene>
    <name evidence="1" type="ORF">BDV98DRAFT_587301</name>
</gene>
<keyword evidence="2" id="KW-1185">Reference proteome</keyword>
<reference evidence="1 2" key="1">
    <citation type="journal article" date="2019" name="Nat. Ecol. Evol.">
        <title>Megaphylogeny resolves global patterns of mushroom evolution.</title>
        <authorList>
            <person name="Varga T."/>
            <person name="Krizsan K."/>
            <person name="Foldi C."/>
            <person name="Dima B."/>
            <person name="Sanchez-Garcia M."/>
            <person name="Sanchez-Ramirez S."/>
            <person name="Szollosi G.J."/>
            <person name="Szarkandi J.G."/>
            <person name="Papp V."/>
            <person name="Albert L."/>
            <person name="Andreopoulos W."/>
            <person name="Angelini C."/>
            <person name="Antonin V."/>
            <person name="Barry K.W."/>
            <person name="Bougher N.L."/>
            <person name="Buchanan P."/>
            <person name="Buyck B."/>
            <person name="Bense V."/>
            <person name="Catcheside P."/>
            <person name="Chovatia M."/>
            <person name="Cooper J."/>
            <person name="Damon W."/>
            <person name="Desjardin D."/>
            <person name="Finy P."/>
            <person name="Geml J."/>
            <person name="Haridas S."/>
            <person name="Hughes K."/>
            <person name="Justo A."/>
            <person name="Karasinski D."/>
            <person name="Kautmanova I."/>
            <person name="Kiss B."/>
            <person name="Kocsube S."/>
            <person name="Kotiranta H."/>
            <person name="LaButti K.M."/>
            <person name="Lechner B.E."/>
            <person name="Liimatainen K."/>
            <person name="Lipzen A."/>
            <person name="Lukacs Z."/>
            <person name="Mihaltcheva S."/>
            <person name="Morgado L.N."/>
            <person name="Niskanen T."/>
            <person name="Noordeloos M.E."/>
            <person name="Ohm R.A."/>
            <person name="Ortiz-Santana B."/>
            <person name="Ovrebo C."/>
            <person name="Racz N."/>
            <person name="Riley R."/>
            <person name="Savchenko A."/>
            <person name="Shiryaev A."/>
            <person name="Soop K."/>
            <person name="Spirin V."/>
            <person name="Szebenyi C."/>
            <person name="Tomsovsky M."/>
            <person name="Tulloss R.E."/>
            <person name="Uehling J."/>
            <person name="Grigoriev I.V."/>
            <person name="Vagvolgyi C."/>
            <person name="Papp T."/>
            <person name="Martin F.M."/>
            <person name="Miettinen O."/>
            <person name="Hibbett D.S."/>
            <person name="Nagy L.G."/>
        </authorList>
    </citation>
    <scope>NUCLEOTIDE SEQUENCE [LARGE SCALE GENOMIC DNA]</scope>
    <source>
        <strain evidence="1 2">CBS 309.79</strain>
    </source>
</reference>
<proteinExistence type="predicted"/>
<dbReference type="AlphaFoldDB" id="A0A5C3Q9M2"/>
<sequence length="255" mass="27995">MRQTLVSGSPEQRHSAQRLSPTLVAAMHSSWQDFFSAIMTQRKVKAFPSTSNTRYGSYCNAAIEILANLNLYCDFLGKLRNSKGQMVFTNLEKNISDALHNDATLSDLAVLALYRMSISIPCMACVRVPNTNHLDLGPMHQDLKTFIQLLINNPSPVLGPGAADTAAGVFGGGSWSRPKALQLKHRLHNTGLLVNVPTLWAIFLAGALATWEHFTVEFAADSLIASMLPDKQCKWWMPATNNLNKGALGSLHVMF</sequence>
<protein>
    <submittedName>
        <fullName evidence="1">Uncharacterized protein</fullName>
    </submittedName>
</protein>
<organism evidence="1 2">
    <name type="scientific">Pterulicium gracile</name>
    <dbReference type="NCBI Taxonomy" id="1884261"/>
    <lineage>
        <taxon>Eukaryota</taxon>
        <taxon>Fungi</taxon>
        <taxon>Dikarya</taxon>
        <taxon>Basidiomycota</taxon>
        <taxon>Agaricomycotina</taxon>
        <taxon>Agaricomycetes</taxon>
        <taxon>Agaricomycetidae</taxon>
        <taxon>Agaricales</taxon>
        <taxon>Pleurotineae</taxon>
        <taxon>Pterulaceae</taxon>
        <taxon>Pterulicium</taxon>
    </lineage>
</organism>
<accession>A0A5C3Q9M2</accession>
<evidence type="ECO:0000313" key="2">
    <source>
        <dbReference type="Proteomes" id="UP000305067"/>
    </source>
</evidence>
<dbReference type="Proteomes" id="UP000305067">
    <property type="component" value="Unassembled WGS sequence"/>
</dbReference>
<dbReference type="STRING" id="1884261.A0A5C3Q9M2"/>
<dbReference type="EMBL" id="ML178924">
    <property type="protein sequence ID" value="TFK95153.1"/>
    <property type="molecule type" value="Genomic_DNA"/>
</dbReference>
<dbReference type="OrthoDB" id="3236156at2759"/>